<dbReference type="GO" id="GO:0008360">
    <property type="term" value="P:regulation of cell shape"/>
    <property type="evidence" value="ECO:0007669"/>
    <property type="project" value="UniProtKB-KW"/>
</dbReference>
<evidence type="ECO:0000256" key="6">
    <source>
        <dbReference type="ARBA" id="ARBA00022679"/>
    </source>
</evidence>
<keyword evidence="3" id="KW-0121">Carboxypeptidase</keyword>
<reference evidence="16 17" key="1">
    <citation type="submission" date="2018-12" db="EMBL/GenBank/DDBJ databases">
        <authorList>
            <consortium name="Pathogen Informatics"/>
        </authorList>
    </citation>
    <scope>NUCLEOTIDE SEQUENCE [LARGE SCALE GENOMIC DNA]</scope>
    <source>
        <strain evidence="16 17">NCTC13079</strain>
    </source>
</reference>
<keyword evidence="17" id="KW-1185">Reference proteome</keyword>
<dbReference type="Gene3D" id="1.10.3810.10">
    <property type="entry name" value="Biosynthetic peptidoglycan transglycosylase-like"/>
    <property type="match status" value="1"/>
</dbReference>
<dbReference type="InterPro" id="IPR036950">
    <property type="entry name" value="PBP_transglycosylase"/>
</dbReference>
<evidence type="ECO:0000256" key="7">
    <source>
        <dbReference type="ARBA" id="ARBA00022801"/>
    </source>
</evidence>
<evidence type="ECO:0000313" key="17">
    <source>
        <dbReference type="Proteomes" id="UP000269544"/>
    </source>
</evidence>
<dbReference type="InterPro" id="IPR050396">
    <property type="entry name" value="Glycosyltr_51/Transpeptidase"/>
</dbReference>
<dbReference type="Pfam" id="PF00912">
    <property type="entry name" value="Transgly"/>
    <property type="match status" value="1"/>
</dbReference>
<sequence>MGGIKHLSRGDKAKLFLLLLVALFVLIAGSIGAWMLSILKKAPETDFTKVTTAIAQTSVIYDAEGEVIDEVDPSVFSNYVPLSAVPKDVRNAFLATEDRSFYSHKGLDGRQLFASLATNLKQGRIVRGGSTITQQLVKNLYLSTEQSVDRKVTEAYLTLAIEEALPKEKILEAYLNRIDLGMGAQGIDAAARAYFSKTPKDLTLEEGALLAGIVKSPSKYQPLKRIPEENVKDESPLAVRTIAGERYVLVENPHALARQKVVLAAMESAGYIDAKTRARAENRNLAFRPQEDAESPYTSYVADAISEEAEAHIAQALRLTREEAEKKVREGGLKIYSTIQPDMQHKLEALYDQFPDLVRSGADKGANFVDFSTDTEGNIVDEAGKILYLSHDDLFLDDGSLRLTKEAFSRAGGDLLLSGRYFSFDDGILTLKPSYYLDGDGNLCTVSRITTAFEEEDVQSGSDYRISAKALKKYGDKIAIDDEECILSGELFLASENINLQPQSAAIIIDNKDGSVGAFVGGNDVTDPARKRYNHLFGKRQPGSVFMPLSTYLTALCRKDTLATAYDDIPMYVDGLIWPEGHKFRGNTIFAEALEQGRKSVSGKLLEKYGYDNTLKTLKTLGLYADSEDDDIVTPQESANRHDFTFDAMASGNLVNGTNLMHMTGAYAKIASSNTGNIHMVQKITDASGEVLYEAKVKKSEFPRKADVLLRYALGSTDVAKRLGAKGYDAFAVLGSNKYNADYFSLGATPGYTCGLWLGNDLQKLALTKNDAVVSDFYAKLYDIPNDKSTWELPKNLEKKEVSDRTGLLASAYARRAKSIVSLPFLPNTAPTEVTERYTRKLICAVSGELASTYCPYETITYGYYYARPDGYKPEDFDGIVPEDFYAGPRRYCTVHTKEWYMQEQERIRQELEEQRRQEEEENEGDDEDDDNNTYNRQQSQKQNNRKRN</sequence>
<keyword evidence="5" id="KW-0328">Glycosyltransferase</keyword>
<feature type="compositionally biased region" description="Basic and acidic residues" evidence="14">
    <location>
        <begin position="910"/>
        <end position="919"/>
    </location>
</feature>
<comment type="catalytic activity">
    <reaction evidence="12">
        <text>Preferential cleavage: (Ac)2-L-Lys-D-Ala-|-D-Ala. Also transpeptidation of peptidyl-alanyl moieties that are N-acyl substituents of D-alanine.</text>
        <dbReference type="EC" id="3.4.16.4"/>
    </reaction>
</comment>
<evidence type="ECO:0000256" key="11">
    <source>
        <dbReference type="ARBA" id="ARBA00023316"/>
    </source>
</evidence>
<dbReference type="EMBL" id="LR134523">
    <property type="protein sequence ID" value="VEJ35778.1"/>
    <property type="molecule type" value="Genomic_DNA"/>
</dbReference>
<evidence type="ECO:0000256" key="1">
    <source>
        <dbReference type="ARBA" id="ARBA00007090"/>
    </source>
</evidence>
<dbReference type="GO" id="GO:0071555">
    <property type="term" value="P:cell wall organization"/>
    <property type="evidence" value="ECO:0007669"/>
    <property type="project" value="UniProtKB-KW"/>
</dbReference>
<keyword evidence="11" id="KW-0961">Cell wall biogenesis/degradation</keyword>
<dbReference type="InterPro" id="IPR001264">
    <property type="entry name" value="Glyco_trans_51"/>
</dbReference>
<evidence type="ECO:0000256" key="2">
    <source>
        <dbReference type="ARBA" id="ARBA00007739"/>
    </source>
</evidence>
<feature type="compositionally biased region" description="Acidic residues" evidence="14">
    <location>
        <begin position="920"/>
        <end position="932"/>
    </location>
</feature>
<evidence type="ECO:0000313" key="16">
    <source>
        <dbReference type="EMBL" id="VEJ35778.1"/>
    </source>
</evidence>
<evidence type="ECO:0000256" key="8">
    <source>
        <dbReference type="ARBA" id="ARBA00022960"/>
    </source>
</evidence>
<dbReference type="GO" id="GO:0009002">
    <property type="term" value="F:serine-type D-Ala-D-Ala carboxypeptidase activity"/>
    <property type="evidence" value="ECO:0007669"/>
    <property type="project" value="UniProtKB-EC"/>
</dbReference>
<comment type="catalytic activity">
    <reaction evidence="13">
        <text>[GlcNAc-(1-&gt;4)-Mur2Ac(oyl-L-Ala-gamma-D-Glu-L-Lys-D-Ala-D-Ala)](n)-di-trans,octa-cis-undecaprenyl diphosphate + beta-D-GlcNAc-(1-&gt;4)-Mur2Ac(oyl-L-Ala-gamma-D-Glu-L-Lys-D-Ala-D-Ala)-di-trans,octa-cis-undecaprenyl diphosphate = [GlcNAc-(1-&gt;4)-Mur2Ac(oyl-L-Ala-gamma-D-Glu-L-Lys-D-Ala-D-Ala)](n+1)-di-trans,octa-cis-undecaprenyl diphosphate + di-trans,octa-cis-undecaprenyl diphosphate + H(+)</text>
        <dbReference type="Rhea" id="RHEA:23708"/>
        <dbReference type="Rhea" id="RHEA-COMP:9602"/>
        <dbReference type="Rhea" id="RHEA-COMP:9603"/>
        <dbReference type="ChEBI" id="CHEBI:15378"/>
        <dbReference type="ChEBI" id="CHEBI:58405"/>
        <dbReference type="ChEBI" id="CHEBI:60033"/>
        <dbReference type="ChEBI" id="CHEBI:78435"/>
        <dbReference type="EC" id="2.4.99.28"/>
    </reaction>
</comment>
<feature type="domain" description="Glycosyl transferase family 51" evidence="15">
    <location>
        <begin position="65"/>
        <end position="233"/>
    </location>
</feature>
<dbReference type="GO" id="GO:0006508">
    <property type="term" value="P:proteolysis"/>
    <property type="evidence" value="ECO:0007669"/>
    <property type="project" value="UniProtKB-KW"/>
</dbReference>
<evidence type="ECO:0000256" key="14">
    <source>
        <dbReference type="SAM" id="MobiDB-lite"/>
    </source>
</evidence>
<dbReference type="SUPFAM" id="SSF53955">
    <property type="entry name" value="Lysozyme-like"/>
    <property type="match status" value="1"/>
</dbReference>
<keyword evidence="6" id="KW-0808">Transferase</keyword>
<dbReference type="GO" id="GO:0009252">
    <property type="term" value="P:peptidoglycan biosynthetic process"/>
    <property type="evidence" value="ECO:0007669"/>
    <property type="project" value="UniProtKB-KW"/>
</dbReference>
<keyword evidence="9" id="KW-0573">Peptidoglycan synthesis</keyword>
<keyword evidence="8" id="KW-0133">Cell shape</keyword>
<dbReference type="GO" id="GO:0008955">
    <property type="term" value="F:peptidoglycan glycosyltransferase activity"/>
    <property type="evidence" value="ECO:0007669"/>
    <property type="project" value="UniProtKB-EC"/>
</dbReference>
<accession>A0A448V1Z6</accession>
<keyword evidence="4" id="KW-0645">Protease</keyword>
<evidence type="ECO:0000259" key="15">
    <source>
        <dbReference type="Pfam" id="PF00912"/>
    </source>
</evidence>
<evidence type="ECO:0000256" key="9">
    <source>
        <dbReference type="ARBA" id="ARBA00022984"/>
    </source>
</evidence>
<dbReference type="PANTHER" id="PTHR32282">
    <property type="entry name" value="BINDING PROTEIN TRANSPEPTIDASE, PUTATIVE-RELATED"/>
    <property type="match status" value="1"/>
</dbReference>
<gene>
    <name evidence="16" type="primary">mrcA</name>
    <name evidence="16" type="ORF">NCTC13079_00944</name>
</gene>
<comment type="similarity">
    <text evidence="1">In the C-terminal section; belongs to the transpeptidase family.</text>
</comment>
<name>A0A448V1Z6_9FIRM</name>
<keyword evidence="10" id="KW-0511">Multifunctional enzyme</keyword>
<dbReference type="RefSeq" id="WP_164715227.1">
    <property type="nucleotide sequence ID" value="NZ_LR134523.1"/>
</dbReference>
<dbReference type="InterPro" id="IPR023346">
    <property type="entry name" value="Lysozyme-like_dom_sf"/>
</dbReference>
<dbReference type="FunFam" id="1.10.3810.10:FF:000001">
    <property type="entry name" value="Penicillin-binding protein 1A"/>
    <property type="match status" value="1"/>
</dbReference>
<evidence type="ECO:0000256" key="3">
    <source>
        <dbReference type="ARBA" id="ARBA00022645"/>
    </source>
</evidence>
<evidence type="ECO:0000256" key="4">
    <source>
        <dbReference type="ARBA" id="ARBA00022670"/>
    </source>
</evidence>
<evidence type="ECO:0000256" key="13">
    <source>
        <dbReference type="ARBA" id="ARBA00049902"/>
    </source>
</evidence>
<evidence type="ECO:0000256" key="5">
    <source>
        <dbReference type="ARBA" id="ARBA00022676"/>
    </source>
</evidence>
<dbReference type="KEGG" id="piv:NCTC13079_00944"/>
<proteinExistence type="inferred from homology"/>
<dbReference type="Gene3D" id="3.40.710.10">
    <property type="entry name" value="DD-peptidase/beta-lactamase superfamily"/>
    <property type="match status" value="1"/>
</dbReference>
<evidence type="ECO:0000256" key="10">
    <source>
        <dbReference type="ARBA" id="ARBA00023268"/>
    </source>
</evidence>
<dbReference type="InterPro" id="IPR012338">
    <property type="entry name" value="Beta-lactam/transpept-like"/>
</dbReference>
<comment type="similarity">
    <text evidence="2">In the N-terminal section; belongs to the glycosyltransferase 51 family.</text>
</comment>
<dbReference type="AlphaFoldDB" id="A0A448V1Z6"/>
<protein>
    <submittedName>
        <fullName evidence="16">Penicillin-binding protein 1A</fullName>
    </submittedName>
</protein>
<feature type="region of interest" description="Disordered" evidence="14">
    <location>
        <begin position="910"/>
        <end position="949"/>
    </location>
</feature>
<organism evidence="16 17">
    <name type="scientific">Aedoeadaptatus ivorii</name>
    <dbReference type="NCBI Taxonomy" id="54006"/>
    <lineage>
        <taxon>Bacteria</taxon>
        <taxon>Bacillati</taxon>
        <taxon>Bacillota</taxon>
        <taxon>Tissierellia</taxon>
        <taxon>Tissierellales</taxon>
        <taxon>Peptoniphilaceae</taxon>
        <taxon>Aedoeadaptatus</taxon>
    </lineage>
</organism>
<keyword evidence="7" id="KW-0378">Hydrolase</keyword>
<dbReference type="PANTHER" id="PTHR32282:SF33">
    <property type="entry name" value="PEPTIDOGLYCAN GLYCOSYLTRANSFERASE"/>
    <property type="match status" value="1"/>
</dbReference>
<evidence type="ECO:0000256" key="12">
    <source>
        <dbReference type="ARBA" id="ARBA00034000"/>
    </source>
</evidence>
<dbReference type="SUPFAM" id="SSF56601">
    <property type="entry name" value="beta-lactamase/transpeptidase-like"/>
    <property type="match status" value="1"/>
</dbReference>
<dbReference type="Proteomes" id="UP000269544">
    <property type="component" value="Chromosome"/>
</dbReference>